<organism evidence="1 2">
    <name type="scientific">Trichinella pseudospiralis</name>
    <name type="common">Parasitic roundworm</name>
    <dbReference type="NCBI Taxonomy" id="6337"/>
    <lineage>
        <taxon>Eukaryota</taxon>
        <taxon>Metazoa</taxon>
        <taxon>Ecdysozoa</taxon>
        <taxon>Nematoda</taxon>
        <taxon>Enoplea</taxon>
        <taxon>Dorylaimia</taxon>
        <taxon>Trichinellida</taxon>
        <taxon>Trichinellidae</taxon>
        <taxon>Trichinella</taxon>
    </lineage>
</organism>
<proteinExistence type="predicted"/>
<gene>
    <name evidence="1" type="ORF">T4A_13029</name>
</gene>
<sequence>MSCYLLNVVCVFYNINPILPFANQLFYKHFHEKLQDNDGIICQILSEQLSVICTSDLNSSQLTRRY</sequence>
<comment type="caution">
    <text evidence="1">The sequence shown here is derived from an EMBL/GenBank/DDBJ whole genome shotgun (WGS) entry which is preliminary data.</text>
</comment>
<dbReference type="AlphaFoldDB" id="A0A0V1EXL0"/>
<name>A0A0V1EXL0_TRIPS</name>
<protein>
    <submittedName>
        <fullName evidence="1">Uncharacterized protein</fullName>
    </submittedName>
</protein>
<dbReference type="EMBL" id="JYDR01000003">
    <property type="protein sequence ID" value="KRY78634.1"/>
    <property type="molecule type" value="Genomic_DNA"/>
</dbReference>
<evidence type="ECO:0000313" key="1">
    <source>
        <dbReference type="EMBL" id="KRY78634.1"/>
    </source>
</evidence>
<accession>A0A0V1EXL0</accession>
<evidence type="ECO:0000313" key="2">
    <source>
        <dbReference type="Proteomes" id="UP000054632"/>
    </source>
</evidence>
<dbReference type="Proteomes" id="UP000054632">
    <property type="component" value="Unassembled WGS sequence"/>
</dbReference>
<reference evidence="1 2" key="1">
    <citation type="submission" date="2015-01" db="EMBL/GenBank/DDBJ databases">
        <title>Evolution of Trichinella species and genotypes.</title>
        <authorList>
            <person name="Korhonen P.K."/>
            <person name="Edoardo P."/>
            <person name="Giuseppe L.R."/>
            <person name="Gasser R.B."/>
        </authorList>
    </citation>
    <scope>NUCLEOTIDE SEQUENCE [LARGE SCALE GENOMIC DNA]</scope>
    <source>
        <strain evidence="1">ISS13</strain>
    </source>
</reference>